<protein>
    <submittedName>
        <fullName evidence="1">Uncharacterized protein</fullName>
    </submittedName>
</protein>
<keyword evidence="2" id="KW-1185">Reference proteome</keyword>
<evidence type="ECO:0000313" key="2">
    <source>
        <dbReference type="Proteomes" id="UP001626550"/>
    </source>
</evidence>
<name>A0ABD2Q015_9PLAT</name>
<comment type="caution">
    <text evidence="1">The sequence shown here is derived from an EMBL/GenBank/DDBJ whole genome shotgun (WGS) entry which is preliminary data.</text>
</comment>
<accession>A0ABD2Q015</accession>
<reference evidence="1 2" key="1">
    <citation type="submission" date="2024-11" db="EMBL/GenBank/DDBJ databases">
        <title>Adaptive evolution of stress response genes in parasites aligns with host niche diversity.</title>
        <authorList>
            <person name="Hahn C."/>
            <person name="Resl P."/>
        </authorList>
    </citation>
    <scope>NUCLEOTIDE SEQUENCE [LARGE SCALE GENOMIC DNA]</scope>
    <source>
        <strain evidence="1">EGGRZ-B1_66</strain>
        <tissue evidence="1">Body</tissue>
    </source>
</reference>
<sequence length="115" mass="12551">MITDDPNDVRGCKVVKFVPETLSQQPTVNLVPTVSVAGYFPRPQMSIPAGSIDNQFLSPFPEQNVASLPRFRASSPVYATFNRLHEEGRCFPVASLSMPNGDCCSDYTEHSAKSG</sequence>
<dbReference type="Proteomes" id="UP001626550">
    <property type="component" value="Unassembled WGS sequence"/>
</dbReference>
<dbReference type="EMBL" id="JBJKFK010001702">
    <property type="protein sequence ID" value="KAL3312432.1"/>
    <property type="molecule type" value="Genomic_DNA"/>
</dbReference>
<proteinExistence type="predicted"/>
<organism evidence="1 2">
    <name type="scientific">Cichlidogyrus casuarinus</name>
    <dbReference type="NCBI Taxonomy" id="1844966"/>
    <lineage>
        <taxon>Eukaryota</taxon>
        <taxon>Metazoa</taxon>
        <taxon>Spiralia</taxon>
        <taxon>Lophotrochozoa</taxon>
        <taxon>Platyhelminthes</taxon>
        <taxon>Monogenea</taxon>
        <taxon>Monopisthocotylea</taxon>
        <taxon>Dactylogyridea</taxon>
        <taxon>Ancyrocephalidae</taxon>
        <taxon>Cichlidogyrus</taxon>
    </lineage>
</organism>
<gene>
    <name evidence="1" type="ORF">Ciccas_008973</name>
</gene>
<dbReference type="AlphaFoldDB" id="A0ABD2Q015"/>
<evidence type="ECO:0000313" key="1">
    <source>
        <dbReference type="EMBL" id="KAL3312432.1"/>
    </source>
</evidence>